<feature type="compositionally biased region" description="Basic and acidic residues" evidence="1">
    <location>
        <begin position="194"/>
        <end position="203"/>
    </location>
</feature>
<proteinExistence type="predicted"/>
<dbReference type="EMBL" id="BAABME010000190">
    <property type="protein sequence ID" value="GAA0140517.1"/>
    <property type="molecule type" value="Genomic_DNA"/>
</dbReference>
<dbReference type="Proteomes" id="UP001454036">
    <property type="component" value="Unassembled WGS sequence"/>
</dbReference>
<feature type="compositionally biased region" description="Basic and acidic residues" evidence="1">
    <location>
        <begin position="175"/>
        <end position="187"/>
    </location>
</feature>
<evidence type="ECO:0000256" key="1">
    <source>
        <dbReference type="SAM" id="MobiDB-lite"/>
    </source>
</evidence>
<dbReference type="AlphaFoldDB" id="A0AAV3NS45"/>
<comment type="caution">
    <text evidence="2">The sequence shown here is derived from an EMBL/GenBank/DDBJ whole genome shotgun (WGS) entry which is preliminary data.</text>
</comment>
<feature type="region of interest" description="Disordered" evidence="1">
    <location>
        <begin position="135"/>
        <end position="275"/>
    </location>
</feature>
<sequence>MNVQEIDNPRPSRVNMDNDDVAREKSHDEIEAEENVIGQEVAPIVEEKVNDSSRGEMSNIVDMTYPPANLSVEDTTGNTVESHFVSEASTGDIGENVLEGDGVSQVDTVNGRGDLLRPSVDDSIKDTVAEGMDADIPSVFDMELVTDKSDLEDDGPKKKSKKRKHKKSANAGESSEAKRKLSKEERKAKRARRAERIARRAADADDDVHEEAEDHEQEQEVPYVVQPTADDEWLPEHEPQGDNADEEAQDVITKRRKTTSKLKLNENRTKVGNKRVPKNVAEVSTANVALNYEEEQAKWSKSHAVS</sequence>
<name>A0AAV3NS45_LITER</name>
<accession>A0AAV3NS45</accession>
<feature type="compositionally biased region" description="Acidic residues" evidence="1">
    <location>
        <begin position="204"/>
        <end position="219"/>
    </location>
</feature>
<evidence type="ECO:0000313" key="3">
    <source>
        <dbReference type="Proteomes" id="UP001454036"/>
    </source>
</evidence>
<organism evidence="2 3">
    <name type="scientific">Lithospermum erythrorhizon</name>
    <name type="common">Purple gromwell</name>
    <name type="synonym">Lithospermum officinale var. erythrorhizon</name>
    <dbReference type="NCBI Taxonomy" id="34254"/>
    <lineage>
        <taxon>Eukaryota</taxon>
        <taxon>Viridiplantae</taxon>
        <taxon>Streptophyta</taxon>
        <taxon>Embryophyta</taxon>
        <taxon>Tracheophyta</taxon>
        <taxon>Spermatophyta</taxon>
        <taxon>Magnoliopsida</taxon>
        <taxon>eudicotyledons</taxon>
        <taxon>Gunneridae</taxon>
        <taxon>Pentapetalae</taxon>
        <taxon>asterids</taxon>
        <taxon>lamiids</taxon>
        <taxon>Boraginales</taxon>
        <taxon>Boraginaceae</taxon>
        <taxon>Boraginoideae</taxon>
        <taxon>Lithospermeae</taxon>
        <taxon>Lithospermum</taxon>
    </lineage>
</organism>
<keyword evidence="3" id="KW-1185">Reference proteome</keyword>
<gene>
    <name evidence="2" type="ORF">LIER_01847</name>
</gene>
<protein>
    <submittedName>
        <fullName evidence="2">Uncharacterized protein</fullName>
    </submittedName>
</protein>
<feature type="compositionally biased region" description="Basic and acidic residues" evidence="1">
    <location>
        <begin position="145"/>
        <end position="157"/>
    </location>
</feature>
<evidence type="ECO:0000313" key="2">
    <source>
        <dbReference type="EMBL" id="GAA0140517.1"/>
    </source>
</evidence>
<reference evidence="2 3" key="1">
    <citation type="submission" date="2024-01" db="EMBL/GenBank/DDBJ databases">
        <title>The complete chloroplast genome sequence of Lithospermum erythrorhizon: insights into the phylogenetic relationship among Boraginaceae species and the maternal lineages of purple gromwells.</title>
        <authorList>
            <person name="Okada T."/>
            <person name="Watanabe K."/>
        </authorList>
    </citation>
    <scope>NUCLEOTIDE SEQUENCE [LARGE SCALE GENOMIC DNA]</scope>
</reference>
<feature type="compositionally biased region" description="Basic residues" evidence="1">
    <location>
        <begin position="158"/>
        <end position="168"/>
    </location>
</feature>
<feature type="region of interest" description="Disordered" evidence="1">
    <location>
        <begin position="1"/>
        <end position="28"/>
    </location>
</feature>